<protein>
    <submittedName>
        <fullName evidence="1">Uncharacterized protein</fullName>
    </submittedName>
</protein>
<gene>
    <name evidence="1" type="ORF">HJG54_15055</name>
</gene>
<dbReference type="AlphaFoldDB" id="A0AA97AQR5"/>
<dbReference type="EMBL" id="CP053586">
    <property type="protein sequence ID" value="WNZ24048.1"/>
    <property type="molecule type" value="Genomic_DNA"/>
</dbReference>
<accession>A0AA97AQR5</accession>
<dbReference type="RefSeq" id="WP_036006184.1">
    <property type="nucleotide sequence ID" value="NZ_CP053586.1"/>
</dbReference>
<name>A0AA97AQR5_9CYAN</name>
<reference evidence="1" key="1">
    <citation type="submission" date="2020-05" db="EMBL/GenBank/DDBJ databases">
        <authorList>
            <person name="Zhu T."/>
            <person name="Keshari N."/>
            <person name="Lu X."/>
        </authorList>
    </citation>
    <scope>NUCLEOTIDE SEQUENCE</scope>
    <source>
        <strain evidence="1">NK1-12</strain>
    </source>
</reference>
<evidence type="ECO:0000313" key="1">
    <source>
        <dbReference type="EMBL" id="WNZ24048.1"/>
    </source>
</evidence>
<organism evidence="1">
    <name type="scientific">Leptolyngbya sp. NK1-12</name>
    <dbReference type="NCBI Taxonomy" id="2547451"/>
    <lineage>
        <taxon>Bacteria</taxon>
        <taxon>Bacillati</taxon>
        <taxon>Cyanobacteriota</taxon>
        <taxon>Cyanophyceae</taxon>
        <taxon>Leptolyngbyales</taxon>
        <taxon>Leptolyngbyaceae</taxon>
        <taxon>Leptolyngbya group</taxon>
        <taxon>Leptolyngbya</taxon>
    </lineage>
</organism>
<sequence>MQSPDLHFQALEAILQRHAAALEADVRALQQTDETAQWPMAWKQVYNWHFANCFARQKIFRNWAADAAAWNLLPQRIYPNQGNRTPQS</sequence>
<proteinExistence type="predicted"/>